<dbReference type="KEGG" id="hara:AArcS_0636"/>
<dbReference type="Proteomes" id="UP000663586">
    <property type="component" value="Chromosome"/>
</dbReference>
<dbReference type="PANTHER" id="PTHR21340">
    <property type="entry name" value="DIADENOSINE 5,5-P1,P4-TETRAPHOSPHATE PYROPHOSPHOHYDROLASE MUTT"/>
    <property type="match status" value="1"/>
</dbReference>
<organism evidence="3 4">
    <name type="scientific">Natranaeroarchaeum sulfidigenes</name>
    <dbReference type="NCBI Taxonomy" id="2784880"/>
    <lineage>
        <taxon>Archaea</taxon>
        <taxon>Methanobacteriati</taxon>
        <taxon>Methanobacteriota</taxon>
        <taxon>Stenosarchaea group</taxon>
        <taxon>Halobacteria</taxon>
        <taxon>Halobacteriales</taxon>
        <taxon>Natronoarchaeaceae</taxon>
        <taxon>Natranaeroarchaeum</taxon>
    </lineage>
</organism>
<dbReference type="PANTHER" id="PTHR21340:SF0">
    <property type="entry name" value="BIS(5'-NUCLEOSYL)-TETRAPHOSPHATASE [ASYMMETRICAL]"/>
    <property type="match status" value="1"/>
</dbReference>
<name>A0A897MS65_9EURY</name>
<dbReference type="GO" id="GO:0006167">
    <property type="term" value="P:AMP biosynthetic process"/>
    <property type="evidence" value="ECO:0007669"/>
    <property type="project" value="TreeGrafter"/>
</dbReference>
<dbReference type="SUPFAM" id="SSF55811">
    <property type="entry name" value="Nudix"/>
    <property type="match status" value="1"/>
</dbReference>
<dbReference type="InterPro" id="IPR051325">
    <property type="entry name" value="Nudix_hydrolase_domain"/>
</dbReference>
<dbReference type="InterPro" id="IPR015797">
    <property type="entry name" value="NUDIX_hydrolase-like_dom_sf"/>
</dbReference>
<reference evidence="3" key="1">
    <citation type="submission" date="2020-11" db="EMBL/GenBank/DDBJ databases">
        <title>Carbohydrate-dependent, anaerobic sulfur respiration: A novel catabolism in halophilic archaea.</title>
        <authorList>
            <person name="Sorokin D.Y."/>
            <person name="Messina E."/>
            <person name="Smedile F."/>
            <person name="La Cono V."/>
            <person name="Hallsworth J.E."/>
            <person name="Yakimov M.M."/>
        </authorList>
    </citation>
    <scope>NUCLEOTIDE SEQUENCE</scope>
    <source>
        <strain evidence="3">AArc-S</strain>
    </source>
</reference>
<dbReference type="GO" id="GO:0004081">
    <property type="term" value="F:bis(5'-nucleosyl)-tetraphosphatase (asymmetrical) activity"/>
    <property type="evidence" value="ECO:0007669"/>
    <property type="project" value="TreeGrafter"/>
</dbReference>
<protein>
    <submittedName>
        <fullName evidence="3">NUDIX family hydrolase</fullName>
    </submittedName>
</protein>
<dbReference type="EMBL" id="CP064786">
    <property type="protein sequence ID" value="QSG01863.1"/>
    <property type="molecule type" value="Genomic_DNA"/>
</dbReference>
<dbReference type="PROSITE" id="PS51462">
    <property type="entry name" value="NUDIX"/>
    <property type="match status" value="1"/>
</dbReference>
<keyword evidence="1 3" id="KW-0378">Hydrolase</keyword>
<feature type="domain" description="Nudix hydrolase" evidence="2">
    <location>
        <begin position="57"/>
        <end position="186"/>
    </location>
</feature>
<dbReference type="PROSITE" id="PS00893">
    <property type="entry name" value="NUDIX_BOX"/>
    <property type="match status" value="1"/>
</dbReference>
<dbReference type="GeneID" id="70684018"/>
<dbReference type="InterPro" id="IPR000086">
    <property type="entry name" value="NUDIX_hydrolase_dom"/>
</dbReference>
<sequence length="186" mass="21257">MSTVDSLWYLADQATQRAEQAAHDLDSRYEPTLCYERTRTVSRHHFRTLVERIQQSGTPYGTQTIVYRPSGELLLVYHEDANRWVLPGGCGHRGERFRETARRELREEAGIEASYDGLALRADVTVRCGATETWGVLPIFAAEAETTAIDIEDPDEEISDARWFDELPADTRDRGEILAWRDRVLS</sequence>
<evidence type="ECO:0000313" key="3">
    <source>
        <dbReference type="EMBL" id="QSG01863.1"/>
    </source>
</evidence>
<evidence type="ECO:0000313" key="4">
    <source>
        <dbReference type="Proteomes" id="UP000663586"/>
    </source>
</evidence>
<evidence type="ECO:0000256" key="1">
    <source>
        <dbReference type="ARBA" id="ARBA00022801"/>
    </source>
</evidence>
<dbReference type="GO" id="GO:0006754">
    <property type="term" value="P:ATP biosynthetic process"/>
    <property type="evidence" value="ECO:0007669"/>
    <property type="project" value="TreeGrafter"/>
</dbReference>
<accession>A0A897MS65</accession>
<keyword evidence="4" id="KW-1185">Reference proteome</keyword>
<gene>
    <name evidence="3" type="ORF">AArcS_0636</name>
</gene>
<evidence type="ECO:0000259" key="2">
    <source>
        <dbReference type="PROSITE" id="PS51462"/>
    </source>
</evidence>
<dbReference type="Gene3D" id="3.90.79.10">
    <property type="entry name" value="Nucleoside Triphosphate Pyrophosphohydrolase"/>
    <property type="match status" value="1"/>
</dbReference>
<dbReference type="AlphaFoldDB" id="A0A897MS65"/>
<dbReference type="CDD" id="cd02883">
    <property type="entry name" value="NUDIX_Hydrolase"/>
    <property type="match status" value="1"/>
</dbReference>
<proteinExistence type="predicted"/>
<dbReference type="InterPro" id="IPR020084">
    <property type="entry name" value="NUDIX_hydrolase_CS"/>
</dbReference>
<dbReference type="Pfam" id="PF00293">
    <property type="entry name" value="NUDIX"/>
    <property type="match status" value="1"/>
</dbReference>
<dbReference type="RefSeq" id="WP_238478970.1">
    <property type="nucleotide sequence ID" value="NZ_CP064786.1"/>
</dbReference>